<evidence type="ECO:0000259" key="8">
    <source>
        <dbReference type="PROSITE" id="PS50928"/>
    </source>
</evidence>
<sequence>MGRFIYRRLIHGLIVILGVTVIVFVVTRMVGDPVQVMLPLESTPEQRAAFEKKLGLDRPIPIQFVEFMGNMARLDFGDSLWQKRPAMEIVFEKLPMTILLTAVGIGFACVLAIPLGIIAALRPGGVVDRVTVFGSLLGLSVPQFWLGLLFIVVFAVQFKILPTSGAGTPSHILLPALTMGLPTLARLVMLVRSSMIDELNRQYVKTSFAKGLPFVRVVGLHALRNAGLPIMTLVGWEVIRSLAGYSVVVETVFAWPGIGLTAIQAIEREDLILIQAIVFTAAVCVVVINIAMDFIYKLIDPRLKLT</sequence>
<evidence type="ECO:0000256" key="5">
    <source>
        <dbReference type="ARBA" id="ARBA00022989"/>
    </source>
</evidence>
<protein>
    <submittedName>
        <fullName evidence="9">ABC transporter permease</fullName>
    </submittedName>
</protein>
<dbReference type="GO" id="GO:0055085">
    <property type="term" value="P:transmembrane transport"/>
    <property type="evidence" value="ECO:0007669"/>
    <property type="project" value="InterPro"/>
</dbReference>
<dbReference type="AlphaFoldDB" id="A0A931CWG0"/>
<organism evidence="9 10">
    <name type="scientific">Desulfotignum balticum</name>
    <dbReference type="NCBI Taxonomy" id="115781"/>
    <lineage>
        <taxon>Bacteria</taxon>
        <taxon>Pseudomonadati</taxon>
        <taxon>Thermodesulfobacteriota</taxon>
        <taxon>Desulfobacteria</taxon>
        <taxon>Desulfobacterales</taxon>
        <taxon>Desulfobacteraceae</taxon>
        <taxon>Desulfotignum</taxon>
    </lineage>
</organism>
<name>A0A931CWG0_9BACT</name>
<dbReference type="EMBL" id="JACCQK010000181">
    <property type="protein sequence ID" value="MBG0779034.1"/>
    <property type="molecule type" value="Genomic_DNA"/>
</dbReference>
<evidence type="ECO:0000256" key="1">
    <source>
        <dbReference type="ARBA" id="ARBA00004651"/>
    </source>
</evidence>
<feature type="transmembrane region" description="Helical" evidence="7">
    <location>
        <begin position="133"/>
        <end position="160"/>
    </location>
</feature>
<keyword evidence="4 7" id="KW-0812">Transmembrane</keyword>
<comment type="caution">
    <text evidence="9">The sequence shown here is derived from an EMBL/GenBank/DDBJ whole genome shotgun (WGS) entry which is preliminary data.</text>
</comment>
<dbReference type="Gene3D" id="1.10.3720.10">
    <property type="entry name" value="MetI-like"/>
    <property type="match status" value="1"/>
</dbReference>
<feature type="transmembrane region" description="Helical" evidence="7">
    <location>
        <begin position="272"/>
        <end position="296"/>
    </location>
</feature>
<dbReference type="CDD" id="cd06261">
    <property type="entry name" value="TM_PBP2"/>
    <property type="match status" value="1"/>
</dbReference>
<evidence type="ECO:0000313" key="9">
    <source>
        <dbReference type="EMBL" id="MBG0779034.1"/>
    </source>
</evidence>
<feature type="transmembrane region" description="Helical" evidence="7">
    <location>
        <begin position="12"/>
        <end position="31"/>
    </location>
</feature>
<evidence type="ECO:0000256" key="7">
    <source>
        <dbReference type="RuleBase" id="RU363032"/>
    </source>
</evidence>
<proteinExistence type="inferred from homology"/>
<dbReference type="SUPFAM" id="SSF161098">
    <property type="entry name" value="MetI-like"/>
    <property type="match status" value="1"/>
</dbReference>
<evidence type="ECO:0000256" key="3">
    <source>
        <dbReference type="ARBA" id="ARBA00022475"/>
    </source>
</evidence>
<feature type="transmembrane region" description="Helical" evidence="7">
    <location>
        <begin position="98"/>
        <end position="121"/>
    </location>
</feature>
<dbReference type="InterPro" id="IPR035906">
    <property type="entry name" value="MetI-like_sf"/>
</dbReference>
<comment type="subcellular location">
    <subcellularLocation>
        <location evidence="1 7">Cell membrane</location>
        <topology evidence="1 7">Multi-pass membrane protein</topology>
    </subcellularLocation>
</comment>
<dbReference type="GO" id="GO:0005886">
    <property type="term" value="C:plasma membrane"/>
    <property type="evidence" value="ECO:0007669"/>
    <property type="project" value="UniProtKB-SubCell"/>
</dbReference>
<dbReference type="PANTHER" id="PTHR43163">
    <property type="entry name" value="DIPEPTIDE TRANSPORT SYSTEM PERMEASE PROTEIN DPPB-RELATED"/>
    <property type="match status" value="1"/>
</dbReference>
<keyword evidence="6 7" id="KW-0472">Membrane</keyword>
<dbReference type="PANTHER" id="PTHR43163:SF6">
    <property type="entry name" value="DIPEPTIDE TRANSPORT SYSTEM PERMEASE PROTEIN DPPB-RELATED"/>
    <property type="match status" value="1"/>
</dbReference>
<dbReference type="InterPro" id="IPR000515">
    <property type="entry name" value="MetI-like"/>
</dbReference>
<accession>A0A931CWG0</accession>
<comment type="similarity">
    <text evidence="7">Belongs to the binding-protein-dependent transport system permease family.</text>
</comment>
<feature type="transmembrane region" description="Helical" evidence="7">
    <location>
        <begin position="242"/>
        <end position="266"/>
    </location>
</feature>
<dbReference type="Pfam" id="PF00528">
    <property type="entry name" value="BPD_transp_1"/>
    <property type="match status" value="1"/>
</dbReference>
<dbReference type="Pfam" id="PF19300">
    <property type="entry name" value="BPD_transp_1_N"/>
    <property type="match status" value="1"/>
</dbReference>
<feature type="domain" description="ABC transmembrane type-1" evidence="8">
    <location>
        <begin position="94"/>
        <end position="296"/>
    </location>
</feature>
<evidence type="ECO:0000313" key="10">
    <source>
        <dbReference type="Proteomes" id="UP000706172"/>
    </source>
</evidence>
<reference evidence="9" key="1">
    <citation type="submission" date="2020-07" db="EMBL/GenBank/DDBJ databases">
        <title>Severe corrosion of carbon steel in oil field produced water can be linked to methanogenic archaea containing a special type of NiFe hydrogenase.</title>
        <authorList>
            <person name="Lahme S."/>
            <person name="Mand J."/>
            <person name="Longwell J."/>
            <person name="Smith R."/>
            <person name="Enning D."/>
        </authorList>
    </citation>
    <scope>NUCLEOTIDE SEQUENCE</scope>
    <source>
        <strain evidence="9">MIC098Bin6</strain>
    </source>
</reference>
<evidence type="ECO:0000256" key="4">
    <source>
        <dbReference type="ARBA" id="ARBA00022692"/>
    </source>
</evidence>
<dbReference type="InterPro" id="IPR045621">
    <property type="entry name" value="BPD_transp_1_N"/>
</dbReference>
<keyword evidence="5 7" id="KW-1133">Transmembrane helix</keyword>
<keyword evidence="3" id="KW-1003">Cell membrane</keyword>
<evidence type="ECO:0000256" key="2">
    <source>
        <dbReference type="ARBA" id="ARBA00022448"/>
    </source>
</evidence>
<dbReference type="PROSITE" id="PS50928">
    <property type="entry name" value="ABC_TM1"/>
    <property type="match status" value="1"/>
</dbReference>
<keyword evidence="2 7" id="KW-0813">Transport</keyword>
<dbReference type="Proteomes" id="UP000706172">
    <property type="component" value="Unassembled WGS sequence"/>
</dbReference>
<evidence type="ECO:0000256" key="6">
    <source>
        <dbReference type="ARBA" id="ARBA00023136"/>
    </source>
</evidence>
<feature type="transmembrane region" description="Helical" evidence="7">
    <location>
        <begin position="172"/>
        <end position="191"/>
    </location>
</feature>
<gene>
    <name evidence="9" type="ORF">H0S81_03820</name>
</gene>